<dbReference type="Ensembl" id="ENSOMET00000025099.1">
    <property type="protein sequence ID" value="ENSOMEP00000016598.1"/>
    <property type="gene ID" value="ENSOMEG00000018269.1"/>
</dbReference>
<keyword evidence="4" id="KW-0418">Kinase</keyword>
<evidence type="ECO:0000256" key="2">
    <source>
        <dbReference type="ARBA" id="ARBA00022679"/>
    </source>
</evidence>
<dbReference type="GO" id="GO:0003714">
    <property type="term" value="F:transcription corepressor activity"/>
    <property type="evidence" value="ECO:0007669"/>
    <property type="project" value="TreeGrafter"/>
</dbReference>
<feature type="compositionally biased region" description="Low complexity" evidence="7">
    <location>
        <begin position="678"/>
        <end position="688"/>
    </location>
</feature>
<feature type="compositionally biased region" description="Polar residues" evidence="7">
    <location>
        <begin position="689"/>
        <end position="698"/>
    </location>
</feature>
<dbReference type="GO" id="GO:0016605">
    <property type="term" value="C:PML body"/>
    <property type="evidence" value="ECO:0007669"/>
    <property type="project" value="TreeGrafter"/>
</dbReference>
<keyword evidence="1" id="KW-0723">Serine/threonine-protein kinase</keyword>
<feature type="chain" id="PRO_5017437182" description="Protein kinase domain-containing protein" evidence="8">
    <location>
        <begin position="22"/>
        <end position="707"/>
    </location>
</feature>
<dbReference type="InterPro" id="IPR000719">
    <property type="entry name" value="Prot_kinase_dom"/>
</dbReference>
<accession>A0A3B3CHN4</accession>
<dbReference type="InterPro" id="IPR008271">
    <property type="entry name" value="Ser/Thr_kinase_AS"/>
</dbReference>
<dbReference type="PROSITE" id="PS50011">
    <property type="entry name" value="PROTEIN_KINASE_DOM"/>
    <property type="match status" value="2"/>
</dbReference>
<feature type="region of interest" description="Disordered" evidence="7">
    <location>
        <begin position="350"/>
        <end position="381"/>
    </location>
</feature>
<dbReference type="SUPFAM" id="SSF56112">
    <property type="entry name" value="Protein kinase-like (PK-like)"/>
    <property type="match status" value="2"/>
</dbReference>
<dbReference type="Pfam" id="PF00069">
    <property type="entry name" value="Pkinase"/>
    <property type="match status" value="2"/>
</dbReference>
<feature type="compositionally biased region" description="Basic residues" evidence="7">
    <location>
        <begin position="45"/>
        <end position="54"/>
    </location>
</feature>
<keyword evidence="3 6" id="KW-0547">Nucleotide-binding</keyword>
<dbReference type="Gene3D" id="1.10.510.10">
    <property type="entry name" value="Transferase(Phosphotransferase) domain 1"/>
    <property type="match status" value="2"/>
</dbReference>
<feature type="signal peptide" evidence="8">
    <location>
        <begin position="1"/>
        <end position="21"/>
    </location>
</feature>
<dbReference type="GO" id="GO:0005737">
    <property type="term" value="C:cytoplasm"/>
    <property type="evidence" value="ECO:0007669"/>
    <property type="project" value="TreeGrafter"/>
</dbReference>
<dbReference type="GO" id="GO:0042771">
    <property type="term" value="P:intrinsic apoptotic signaling pathway in response to DNA damage by p53 class mediator"/>
    <property type="evidence" value="ECO:0007669"/>
    <property type="project" value="TreeGrafter"/>
</dbReference>
<feature type="domain" description="Protein kinase" evidence="9">
    <location>
        <begin position="74"/>
        <end position="375"/>
    </location>
</feature>
<dbReference type="GO" id="GO:0003713">
    <property type="term" value="F:transcription coactivator activity"/>
    <property type="evidence" value="ECO:0007669"/>
    <property type="project" value="TreeGrafter"/>
</dbReference>
<keyword evidence="8" id="KW-0732">Signal</keyword>
<dbReference type="PROSITE" id="PS00107">
    <property type="entry name" value="PROTEIN_KINASE_ATP"/>
    <property type="match status" value="2"/>
</dbReference>
<dbReference type="PANTHER" id="PTHR24058">
    <property type="entry name" value="DUAL SPECIFICITY PROTEIN KINASE"/>
    <property type="match status" value="1"/>
</dbReference>
<dbReference type="PROSITE" id="PS00108">
    <property type="entry name" value="PROTEIN_KINASE_ST"/>
    <property type="match status" value="2"/>
</dbReference>
<evidence type="ECO:0000256" key="5">
    <source>
        <dbReference type="ARBA" id="ARBA00022840"/>
    </source>
</evidence>
<dbReference type="GO" id="GO:0046332">
    <property type="term" value="F:SMAD binding"/>
    <property type="evidence" value="ECO:0007669"/>
    <property type="project" value="TreeGrafter"/>
</dbReference>
<dbReference type="GO" id="GO:0005524">
    <property type="term" value="F:ATP binding"/>
    <property type="evidence" value="ECO:0007669"/>
    <property type="project" value="UniProtKB-UniRule"/>
</dbReference>
<feature type="binding site" evidence="6">
    <location>
        <position position="437"/>
    </location>
    <ligand>
        <name>ATP</name>
        <dbReference type="ChEBI" id="CHEBI:30616"/>
    </ligand>
</feature>
<evidence type="ECO:0000256" key="1">
    <source>
        <dbReference type="ARBA" id="ARBA00022527"/>
    </source>
</evidence>
<keyword evidence="2" id="KW-0808">Transferase</keyword>
<keyword evidence="11" id="KW-1185">Reference proteome</keyword>
<evidence type="ECO:0000256" key="4">
    <source>
        <dbReference type="ARBA" id="ARBA00022777"/>
    </source>
</evidence>
<name>A0A3B3CHN4_ORYME</name>
<dbReference type="GO" id="GO:0007224">
    <property type="term" value="P:smoothened signaling pathway"/>
    <property type="evidence" value="ECO:0007669"/>
    <property type="project" value="TreeGrafter"/>
</dbReference>
<organism evidence="10 11">
    <name type="scientific">Oryzias melastigma</name>
    <name type="common">Marine medaka</name>
    <dbReference type="NCBI Taxonomy" id="30732"/>
    <lineage>
        <taxon>Eukaryota</taxon>
        <taxon>Metazoa</taxon>
        <taxon>Chordata</taxon>
        <taxon>Craniata</taxon>
        <taxon>Vertebrata</taxon>
        <taxon>Euteleostomi</taxon>
        <taxon>Actinopterygii</taxon>
        <taxon>Neopterygii</taxon>
        <taxon>Teleostei</taxon>
        <taxon>Neoteleostei</taxon>
        <taxon>Acanthomorphata</taxon>
        <taxon>Ovalentaria</taxon>
        <taxon>Atherinomorphae</taxon>
        <taxon>Beloniformes</taxon>
        <taxon>Adrianichthyidae</taxon>
        <taxon>Oryziinae</taxon>
        <taxon>Oryzias</taxon>
    </lineage>
</organism>
<dbReference type="GO" id="GO:0004674">
    <property type="term" value="F:protein serine/threonine kinase activity"/>
    <property type="evidence" value="ECO:0007669"/>
    <property type="project" value="UniProtKB-KW"/>
</dbReference>
<proteinExistence type="predicted"/>
<protein>
    <recommendedName>
        <fullName evidence="9">Protein kinase domain-containing protein</fullName>
    </recommendedName>
</protein>
<dbReference type="Gene3D" id="3.30.200.20">
    <property type="entry name" value="Phosphorylase Kinase, domain 1"/>
    <property type="match status" value="2"/>
</dbReference>
<feature type="region of interest" description="Disordered" evidence="7">
    <location>
        <begin position="677"/>
        <end position="707"/>
    </location>
</feature>
<dbReference type="InterPro" id="IPR011009">
    <property type="entry name" value="Kinase-like_dom_sf"/>
</dbReference>
<dbReference type="GO" id="GO:0004713">
    <property type="term" value="F:protein tyrosine kinase activity"/>
    <property type="evidence" value="ECO:0007669"/>
    <property type="project" value="TreeGrafter"/>
</dbReference>
<dbReference type="InterPro" id="IPR017441">
    <property type="entry name" value="Protein_kinase_ATP_BS"/>
</dbReference>
<feature type="region of interest" description="Disordered" evidence="7">
    <location>
        <begin position="33"/>
        <end position="56"/>
    </location>
</feature>
<reference evidence="10" key="2">
    <citation type="submission" date="2025-09" db="UniProtKB">
        <authorList>
            <consortium name="Ensembl"/>
        </authorList>
    </citation>
    <scope>IDENTIFICATION</scope>
</reference>
<evidence type="ECO:0000256" key="8">
    <source>
        <dbReference type="SAM" id="SignalP"/>
    </source>
</evidence>
<evidence type="ECO:0000313" key="11">
    <source>
        <dbReference type="Proteomes" id="UP000261560"/>
    </source>
</evidence>
<evidence type="ECO:0000256" key="3">
    <source>
        <dbReference type="ARBA" id="ARBA00022741"/>
    </source>
</evidence>
<dbReference type="GeneTree" id="ENSGT00940000164472"/>
<keyword evidence="5 6" id="KW-0067">ATP-binding</keyword>
<feature type="compositionally biased region" description="Basic and acidic residues" evidence="7">
    <location>
        <begin position="350"/>
        <end position="379"/>
    </location>
</feature>
<evidence type="ECO:0000259" key="9">
    <source>
        <dbReference type="PROSITE" id="PS50011"/>
    </source>
</evidence>
<feature type="domain" description="Protein kinase" evidence="9">
    <location>
        <begin position="408"/>
        <end position="655"/>
    </location>
</feature>
<dbReference type="Proteomes" id="UP000261560">
    <property type="component" value="Unplaced"/>
</dbReference>
<dbReference type="AlphaFoldDB" id="A0A3B3CHN4"/>
<dbReference type="InterPro" id="IPR050494">
    <property type="entry name" value="Ser_Thr_dual-spec_kinase"/>
</dbReference>
<reference evidence="10" key="1">
    <citation type="submission" date="2025-08" db="UniProtKB">
        <authorList>
            <consortium name="Ensembl"/>
        </authorList>
    </citation>
    <scope>IDENTIFICATION</scope>
</reference>
<sequence>MAHREFPLYVFVLLILRDAEGWSITESDAAVKVPESPIDSPNNKPKAKMSRKGNRNTSFGVKEGHYLVGNQGIYKVCKFLGEGSFGKVAKCTKLGSPGFCAIKIMKSDRAGLREMETMKRIKHLDPDKNHLVKMYECFSFQNMTCIVYEILEESLYNFFQKYEHHIHLCHIRVMAQQLLTALEAINSMGLIHCDIKMDNIMFIRQNCINVKLIDFGLALETKELTTVSRVQVTPFRAPEVILGLYPLDKSVDMWALGVVLASSYFGKYPFSYHTEYDTIRAMVQIFGVPEPEVLEKAEHTRGFFVLDYEDDDLCWRLQTPEEHEQITANHVVKKSQTNLDEMIKIHRETLQRPSCDPREKPAPQENLEKTEAPHTDSDQAKMPIGVKKRKKVFSVKKDILLIGNLGNYKVSDVLGEGSFGKVFKCHKEETEDIYAIKILKYVSDAKKEVEVMELIRDLDPDKNNLIKFYEYFTHRNVNCVVYEMLHQRLYDYMHKPTHLCNIRSVAEQMFQALSALKSIGVVHGDIKLDNILFADKNSLRMKLIDFGLARKAKELVKGTKIQVTPFRAPEVILGLPLDESIDMWALGMVLACLAMVQIFGLPEEDLLTAGEFAGNFFTSDDGGNDPVFLDLLKRMLEVNPQKRIPPSQALAHDFITMRHLSGESAAEYFATAKTIMGSPSSSSSSNSSRTTNGNPQTPESKKLILWR</sequence>
<feature type="binding site" evidence="6">
    <location>
        <position position="103"/>
    </location>
    <ligand>
        <name>ATP</name>
        <dbReference type="ChEBI" id="CHEBI:30616"/>
    </ligand>
</feature>
<dbReference type="SMART" id="SM00220">
    <property type="entry name" value="S_TKc"/>
    <property type="match status" value="2"/>
</dbReference>
<evidence type="ECO:0000256" key="6">
    <source>
        <dbReference type="PROSITE-ProRule" id="PRU10141"/>
    </source>
</evidence>
<evidence type="ECO:0000313" key="10">
    <source>
        <dbReference type="Ensembl" id="ENSOMEP00000016598.1"/>
    </source>
</evidence>
<evidence type="ECO:0000256" key="7">
    <source>
        <dbReference type="SAM" id="MobiDB-lite"/>
    </source>
</evidence>
<dbReference type="PANTHER" id="PTHR24058:SF53">
    <property type="entry name" value="HOMEODOMAIN-INTERACTING PROTEIN KINASE 2"/>
    <property type="match status" value="1"/>
</dbReference>
<dbReference type="GO" id="GO:0045944">
    <property type="term" value="P:positive regulation of transcription by RNA polymerase II"/>
    <property type="evidence" value="ECO:0007669"/>
    <property type="project" value="TreeGrafter"/>
</dbReference>